<evidence type="ECO:0000256" key="1">
    <source>
        <dbReference type="ARBA" id="ARBA00004123"/>
    </source>
</evidence>
<dbReference type="EMBL" id="AJWJ01000104">
    <property type="protein sequence ID" value="KAF2075337.1"/>
    <property type="molecule type" value="Genomic_DNA"/>
</dbReference>
<feature type="compositionally biased region" description="Basic and acidic residues" evidence="5">
    <location>
        <begin position="155"/>
        <end position="169"/>
    </location>
</feature>
<name>A0A8J4PWZ6_9MYCE</name>
<organism evidence="7 8">
    <name type="scientific">Polysphondylium violaceum</name>
    <dbReference type="NCBI Taxonomy" id="133409"/>
    <lineage>
        <taxon>Eukaryota</taxon>
        <taxon>Amoebozoa</taxon>
        <taxon>Evosea</taxon>
        <taxon>Eumycetozoa</taxon>
        <taxon>Dictyostelia</taxon>
        <taxon>Dictyosteliales</taxon>
        <taxon>Dictyosteliaceae</taxon>
        <taxon>Polysphondylium</taxon>
    </lineage>
</organism>
<evidence type="ECO:0000256" key="5">
    <source>
        <dbReference type="SAM" id="MobiDB-lite"/>
    </source>
</evidence>
<feature type="region of interest" description="Disordered" evidence="5">
    <location>
        <begin position="94"/>
        <end position="213"/>
    </location>
</feature>
<accession>A0A8J4PWZ6</accession>
<dbReference type="AlphaFoldDB" id="A0A8J4PWZ6"/>
<feature type="compositionally biased region" description="Basic and acidic residues" evidence="5">
    <location>
        <begin position="177"/>
        <end position="198"/>
    </location>
</feature>
<feature type="compositionally biased region" description="Low complexity" evidence="5">
    <location>
        <begin position="98"/>
        <end position="118"/>
    </location>
</feature>
<dbReference type="InterPro" id="IPR037802">
    <property type="entry name" value="SGF29"/>
</dbReference>
<comment type="caution">
    <text evidence="7">The sequence shown here is derived from an EMBL/GenBank/DDBJ whole genome shotgun (WGS) entry which is preliminary data.</text>
</comment>
<dbReference type="Pfam" id="PF07039">
    <property type="entry name" value="SGF29_Tudor"/>
    <property type="match status" value="1"/>
</dbReference>
<dbReference type="Gene3D" id="2.30.30.140">
    <property type="match status" value="2"/>
</dbReference>
<keyword evidence="2" id="KW-0805">Transcription regulation</keyword>
<keyword evidence="3" id="KW-0804">Transcription</keyword>
<comment type="subcellular location">
    <subcellularLocation>
        <location evidence="1">Nucleus</location>
    </subcellularLocation>
</comment>
<reference evidence="7" key="1">
    <citation type="submission" date="2020-01" db="EMBL/GenBank/DDBJ databases">
        <title>Development of genomics and gene disruption for Polysphondylium violaceum indicates a role for the polyketide synthase stlB in stalk morphogenesis.</title>
        <authorList>
            <person name="Narita B."/>
            <person name="Kawabe Y."/>
            <person name="Kin K."/>
            <person name="Saito T."/>
            <person name="Gibbs R."/>
            <person name="Kuspa A."/>
            <person name="Muzny D."/>
            <person name="Queller D."/>
            <person name="Richards S."/>
            <person name="Strassman J."/>
            <person name="Sucgang R."/>
            <person name="Worley K."/>
            <person name="Schaap P."/>
        </authorList>
    </citation>
    <scope>NUCLEOTIDE SEQUENCE</scope>
    <source>
        <strain evidence="7">QSvi11</strain>
    </source>
</reference>
<protein>
    <recommendedName>
        <fullName evidence="6">SGF29 C-terminal domain-containing protein</fullName>
    </recommendedName>
</protein>
<evidence type="ECO:0000313" key="8">
    <source>
        <dbReference type="Proteomes" id="UP000695562"/>
    </source>
</evidence>
<evidence type="ECO:0000256" key="2">
    <source>
        <dbReference type="ARBA" id="ARBA00023015"/>
    </source>
</evidence>
<gene>
    <name evidence="7" type="ORF">CYY_003366</name>
</gene>
<dbReference type="PANTHER" id="PTHR21539:SF0">
    <property type="entry name" value="SAGA-ASSOCIATED FACTOR 29"/>
    <property type="match status" value="1"/>
</dbReference>
<dbReference type="CDD" id="cd20393">
    <property type="entry name" value="Tudor_SGF29_rpt1"/>
    <property type="match status" value="1"/>
</dbReference>
<dbReference type="Proteomes" id="UP000695562">
    <property type="component" value="Unassembled WGS sequence"/>
</dbReference>
<dbReference type="InterPro" id="IPR047287">
    <property type="entry name" value="Tudor_SGF29_rpt2"/>
</dbReference>
<dbReference type="GO" id="GO:0000124">
    <property type="term" value="C:SAGA complex"/>
    <property type="evidence" value="ECO:0007669"/>
    <property type="project" value="InterPro"/>
</dbReference>
<dbReference type="CDD" id="cd20394">
    <property type="entry name" value="Tudor_SGF29_rpt2"/>
    <property type="match status" value="1"/>
</dbReference>
<dbReference type="PROSITE" id="PS51518">
    <property type="entry name" value="SGF29_C"/>
    <property type="match status" value="1"/>
</dbReference>
<keyword evidence="8" id="KW-1185">Reference proteome</keyword>
<evidence type="ECO:0000313" key="7">
    <source>
        <dbReference type="EMBL" id="KAF2075337.1"/>
    </source>
</evidence>
<dbReference type="OrthoDB" id="10265994at2759"/>
<dbReference type="PANTHER" id="PTHR21539">
    <property type="entry name" value="SAGA-ASSOCIATED FACTOR 29"/>
    <property type="match status" value="1"/>
</dbReference>
<evidence type="ECO:0000256" key="4">
    <source>
        <dbReference type="ARBA" id="ARBA00023242"/>
    </source>
</evidence>
<keyword evidence="4" id="KW-0539">Nucleus</keyword>
<dbReference type="GO" id="GO:0005634">
    <property type="term" value="C:nucleus"/>
    <property type="evidence" value="ECO:0007669"/>
    <property type="project" value="UniProtKB-SubCell"/>
</dbReference>
<evidence type="ECO:0000256" key="3">
    <source>
        <dbReference type="ARBA" id="ARBA00023163"/>
    </source>
</evidence>
<evidence type="ECO:0000259" key="6">
    <source>
        <dbReference type="PROSITE" id="PS51518"/>
    </source>
</evidence>
<dbReference type="InterPro" id="IPR047288">
    <property type="entry name" value="Tudor_SGF29_rpt1"/>
</dbReference>
<feature type="domain" description="SGF29 C-terminal" evidence="6">
    <location>
        <begin position="198"/>
        <end position="328"/>
    </location>
</feature>
<sequence>MTDAQLLSSFGKLEKILKETEVYTKLINLNKEGVHHANLYDDDELLFPLDVGNDMYAKTLKVYLESKAFVESIEKSLNKCIDKIGKNEKAAPAVSKFNNNNNNNSNNNNNNSSNSSSSSDEESKVEIGQKRKSKKPATPNSKFNKRAKQPPPTDDSSKDTDVNSNDDHSSPTITTPTKEKESSSGGSKEPKEKEKDHNSTTISSGQQVAAKDSKSSQWILAKVNGFNQKTQKYEVIDEDEDEPKRFSVAPKDVIQLPTLSTLPPTFANNTKVLAMFPDTTAFYPAVVVSVTKTKGKPTHYTLHFEDDQENGQTPNRRVSALHVISFTK</sequence>
<dbReference type="FunFam" id="2.30.30.140:FF:000061">
    <property type="entry name" value="SAGA-associated factor 29 isoform X6"/>
    <property type="match status" value="1"/>
</dbReference>
<proteinExistence type="predicted"/>
<dbReference type="InterPro" id="IPR010750">
    <property type="entry name" value="SGF29_tudor-like_dom"/>
</dbReference>